<accession>A0A7W7D4J1</accession>
<sequence length="85" mass="9421">MEDDDYVPVGDALSGLTVSPLPDGWTALGAIILVKCFDDEGRSSWAFRRTDGLNDEELLGALMVRTDLLRRELLDAYTDDDEEEG</sequence>
<evidence type="ECO:0000313" key="1">
    <source>
        <dbReference type="EMBL" id="MBB4700200.1"/>
    </source>
</evidence>
<keyword evidence="2" id="KW-1185">Reference proteome</keyword>
<gene>
    <name evidence="1" type="ORF">BJ982_001744</name>
</gene>
<comment type="caution">
    <text evidence="1">The sequence shown here is derived from an EMBL/GenBank/DDBJ whole genome shotgun (WGS) entry which is preliminary data.</text>
</comment>
<dbReference type="AlphaFoldDB" id="A0A7W7D4J1"/>
<reference evidence="1 2" key="1">
    <citation type="submission" date="2020-08" db="EMBL/GenBank/DDBJ databases">
        <title>Sequencing the genomes of 1000 actinobacteria strains.</title>
        <authorList>
            <person name="Klenk H.-P."/>
        </authorList>
    </citation>
    <scope>NUCLEOTIDE SEQUENCE [LARGE SCALE GENOMIC DNA]</scope>
    <source>
        <strain evidence="1 2">DSM 45784</strain>
    </source>
</reference>
<dbReference type="EMBL" id="JACHND010000001">
    <property type="protein sequence ID" value="MBB4700200.1"/>
    <property type="molecule type" value="Genomic_DNA"/>
</dbReference>
<evidence type="ECO:0000313" key="2">
    <source>
        <dbReference type="Proteomes" id="UP000542210"/>
    </source>
</evidence>
<organism evidence="1 2">
    <name type="scientific">Sphaerisporangium siamense</name>
    <dbReference type="NCBI Taxonomy" id="795645"/>
    <lineage>
        <taxon>Bacteria</taxon>
        <taxon>Bacillati</taxon>
        <taxon>Actinomycetota</taxon>
        <taxon>Actinomycetes</taxon>
        <taxon>Streptosporangiales</taxon>
        <taxon>Streptosporangiaceae</taxon>
        <taxon>Sphaerisporangium</taxon>
    </lineage>
</organism>
<dbReference type="RefSeq" id="WP_184878174.1">
    <property type="nucleotide sequence ID" value="NZ_BOOV01000008.1"/>
</dbReference>
<protein>
    <submittedName>
        <fullName evidence="1">Uncharacterized protein</fullName>
    </submittedName>
</protein>
<dbReference type="Proteomes" id="UP000542210">
    <property type="component" value="Unassembled WGS sequence"/>
</dbReference>
<proteinExistence type="predicted"/>
<name>A0A7W7D4J1_9ACTN</name>